<sequence length="183" mass="20242">MSTKVVTGTVRFSYLNVFKPKAITEGQDPKYSVSLLIPKEDKATLRKIRDAIEAEKKAGAAEKWKGKVPANLKTPLRDGDVERADEHPEYEGMYFLNASSSEKPILLDETKEEVLDQTELYSGCWGRANVNFYCFDVNGNRGIAVGLNALQKKRDDEPLGGMITVESAAADFDDDDDDDGMLG</sequence>
<dbReference type="RefSeq" id="WP_130433712.1">
    <property type="nucleotide sequence ID" value="NZ_SGXF01000001.1"/>
</dbReference>
<evidence type="ECO:0000313" key="1">
    <source>
        <dbReference type="EMBL" id="RZT02926.1"/>
    </source>
</evidence>
<dbReference type="Gene3D" id="2.40.50.140">
    <property type="entry name" value="Nucleic acid-binding proteins"/>
    <property type="match status" value="1"/>
</dbReference>
<dbReference type="AlphaFoldDB" id="A0A4Q7PRF3"/>
<dbReference type="InterPro" id="IPR012340">
    <property type="entry name" value="NA-bd_OB-fold"/>
</dbReference>
<organism evidence="1 2">
    <name type="scientific">Cuneatibacter caecimuris</name>
    <dbReference type="NCBI Taxonomy" id="1796618"/>
    <lineage>
        <taxon>Bacteria</taxon>
        <taxon>Bacillati</taxon>
        <taxon>Bacillota</taxon>
        <taxon>Clostridia</taxon>
        <taxon>Lachnospirales</taxon>
        <taxon>Lachnospiraceae</taxon>
        <taxon>Cuneatibacter</taxon>
    </lineage>
</organism>
<dbReference type="EMBL" id="SGXF01000001">
    <property type="protein sequence ID" value="RZT02926.1"/>
    <property type="molecule type" value="Genomic_DNA"/>
</dbReference>
<comment type="caution">
    <text evidence="1">The sequence shown here is derived from an EMBL/GenBank/DDBJ whole genome shotgun (WGS) entry which is preliminary data.</text>
</comment>
<dbReference type="SUPFAM" id="SSF50249">
    <property type="entry name" value="Nucleic acid-binding proteins"/>
    <property type="match status" value="1"/>
</dbReference>
<accession>A0A4Q7PRF3</accession>
<dbReference type="Proteomes" id="UP000292927">
    <property type="component" value="Unassembled WGS sequence"/>
</dbReference>
<proteinExistence type="predicted"/>
<evidence type="ECO:0000313" key="2">
    <source>
        <dbReference type="Proteomes" id="UP000292927"/>
    </source>
</evidence>
<dbReference type="OrthoDB" id="9786575at2"/>
<name>A0A4Q7PRF3_9FIRM</name>
<reference evidence="1 2" key="1">
    <citation type="submission" date="2019-02" db="EMBL/GenBank/DDBJ databases">
        <title>Genomic Encyclopedia of Type Strains, Phase IV (KMG-IV): sequencing the most valuable type-strain genomes for metagenomic binning, comparative biology and taxonomic classification.</title>
        <authorList>
            <person name="Goeker M."/>
        </authorList>
    </citation>
    <scope>NUCLEOTIDE SEQUENCE [LARGE SCALE GENOMIC DNA]</scope>
    <source>
        <strain evidence="1 2">DSM 29486</strain>
    </source>
</reference>
<protein>
    <submittedName>
        <fullName evidence="1">Uncharacterized protein DUF2815</fullName>
    </submittedName>
</protein>
<gene>
    <name evidence="1" type="ORF">EV209_1056</name>
</gene>
<dbReference type="InterPro" id="IPR022595">
    <property type="entry name" value="Enc34_ssDNA-bd"/>
</dbReference>
<keyword evidence="2" id="KW-1185">Reference proteome</keyword>
<dbReference type="Pfam" id="PF10991">
    <property type="entry name" value="Enc34_ssDNA-bd"/>
    <property type="match status" value="1"/>
</dbReference>